<evidence type="ECO:0000313" key="2">
    <source>
        <dbReference type="EMBL" id="EGR27686.1"/>
    </source>
</evidence>
<dbReference type="RefSeq" id="XP_004025138.1">
    <property type="nucleotide sequence ID" value="XM_004025089.1"/>
</dbReference>
<keyword evidence="1" id="KW-0812">Transmembrane</keyword>
<keyword evidence="1" id="KW-1133">Transmembrane helix</keyword>
<dbReference type="AlphaFoldDB" id="G0R4B9"/>
<feature type="transmembrane region" description="Helical" evidence="1">
    <location>
        <begin position="12"/>
        <end position="31"/>
    </location>
</feature>
<dbReference type="EMBL" id="GL984332">
    <property type="protein sequence ID" value="EGR27686.1"/>
    <property type="molecule type" value="Genomic_DNA"/>
</dbReference>
<evidence type="ECO:0008006" key="4">
    <source>
        <dbReference type="Google" id="ProtNLM"/>
    </source>
</evidence>
<keyword evidence="3" id="KW-1185">Reference proteome</keyword>
<evidence type="ECO:0000256" key="1">
    <source>
        <dbReference type="SAM" id="Phobius"/>
    </source>
</evidence>
<accession>G0R4B9</accession>
<sequence>MIFYKNFKLKKLLQQYILLEVLLVNVFHINILKKLKLQYNQLQFLYMNGPLISNLFFIQKIIYYQIYILKQILKLQMMIILGPKYNRNLLSFNNKQNNFLKNNKRLLYQLICFQFMILLCFLNMNQKVQILLQKQ</sequence>
<reference evidence="2 3" key="1">
    <citation type="submission" date="2011-07" db="EMBL/GenBank/DDBJ databases">
        <authorList>
            <person name="Coyne R."/>
            <person name="Brami D."/>
            <person name="Johnson J."/>
            <person name="Hostetler J."/>
            <person name="Hannick L."/>
            <person name="Clark T."/>
            <person name="Cassidy-Hanley D."/>
            <person name="Inman J."/>
        </authorList>
    </citation>
    <scope>NUCLEOTIDE SEQUENCE [LARGE SCALE GENOMIC DNA]</scope>
    <source>
        <strain evidence="2 3">G5</strain>
    </source>
</reference>
<proteinExistence type="predicted"/>
<name>G0R4B9_ICHMU</name>
<keyword evidence="1" id="KW-0472">Membrane</keyword>
<dbReference type="GeneID" id="14903754"/>
<protein>
    <recommendedName>
        <fullName evidence="4">Transmembrane protein</fullName>
    </recommendedName>
</protein>
<evidence type="ECO:0000313" key="3">
    <source>
        <dbReference type="Proteomes" id="UP000008983"/>
    </source>
</evidence>
<gene>
    <name evidence="2" type="ORF">IMG5_191050</name>
</gene>
<dbReference type="InParanoid" id="G0R4B9"/>
<organism evidence="2 3">
    <name type="scientific">Ichthyophthirius multifiliis</name>
    <name type="common">White spot disease agent</name>
    <name type="synonym">Ich</name>
    <dbReference type="NCBI Taxonomy" id="5932"/>
    <lineage>
        <taxon>Eukaryota</taxon>
        <taxon>Sar</taxon>
        <taxon>Alveolata</taxon>
        <taxon>Ciliophora</taxon>
        <taxon>Intramacronucleata</taxon>
        <taxon>Oligohymenophorea</taxon>
        <taxon>Hymenostomatida</taxon>
        <taxon>Ophryoglenina</taxon>
        <taxon>Ichthyophthirius</taxon>
    </lineage>
</organism>
<feature type="transmembrane region" description="Helical" evidence="1">
    <location>
        <begin position="106"/>
        <end position="124"/>
    </location>
</feature>
<feature type="transmembrane region" description="Helical" evidence="1">
    <location>
        <begin position="51"/>
        <end position="69"/>
    </location>
</feature>
<dbReference type="Proteomes" id="UP000008983">
    <property type="component" value="Unassembled WGS sequence"/>
</dbReference>